<keyword evidence="2" id="KW-1185">Reference proteome</keyword>
<feature type="non-terminal residue" evidence="1">
    <location>
        <position position="1"/>
    </location>
</feature>
<evidence type="ECO:0000313" key="2">
    <source>
        <dbReference type="Proteomes" id="UP000708208"/>
    </source>
</evidence>
<dbReference type="Proteomes" id="UP000708208">
    <property type="component" value="Unassembled WGS sequence"/>
</dbReference>
<gene>
    <name evidence="1" type="ORF">AFUS01_LOCUS45876</name>
</gene>
<dbReference type="AlphaFoldDB" id="A0A8J2LRB8"/>
<reference evidence="1" key="1">
    <citation type="submission" date="2021-06" db="EMBL/GenBank/DDBJ databases">
        <authorList>
            <person name="Hodson N. C."/>
            <person name="Mongue J. A."/>
            <person name="Jaron S. K."/>
        </authorList>
    </citation>
    <scope>NUCLEOTIDE SEQUENCE</scope>
</reference>
<evidence type="ECO:0000313" key="1">
    <source>
        <dbReference type="EMBL" id="CAG7836648.1"/>
    </source>
</evidence>
<name>A0A8J2LRB8_9HEXA</name>
<comment type="caution">
    <text evidence="1">The sequence shown here is derived from an EMBL/GenBank/DDBJ whole genome shotgun (WGS) entry which is preliminary data.</text>
</comment>
<protein>
    <submittedName>
        <fullName evidence="1">Uncharacterized protein</fullName>
    </submittedName>
</protein>
<dbReference type="EMBL" id="CAJVCH010571113">
    <property type="protein sequence ID" value="CAG7836648.1"/>
    <property type="molecule type" value="Genomic_DNA"/>
</dbReference>
<sequence length="176" mass="19720">KLPSRSIKSFKLTLIVLPVIMPSKKSYRVLCLKKFQEELSLVSFHPMCENLAKKGFFQVTGLSVVLIPALNSMTSLVFFVEKQLEKLEGEEEDKLWESFLRALYVENADLAFNIALECDKSVYHIKEDSSKNVSPNGAITPRIVIGSPTGFRHIASGSGASTAENRLLNDEDIWKL</sequence>
<proteinExistence type="predicted"/>
<organism evidence="1 2">
    <name type="scientific">Allacma fusca</name>
    <dbReference type="NCBI Taxonomy" id="39272"/>
    <lineage>
        <taxon>Eukaryota</taxon>
        <taxon>Metazoa</taxon>
        <taxon>Ecdysozoa</taxon>
        <taxon>Arthropoda</taxon>
        <taxon>Hexapoda</taxon>
        <taxon>Collembola</taxon>
        <taxon>Symphypleona</taxon>
        <taxon>Sminthuridae</taxon>
        <taxon>Allacma</taxon>
    </lineage>
</organism>
<accession>A0A8J2LRB8</accession>